<dbReference type="AlphaFoldDB" id="A0A370X4W9"/>
<dbReference type="OrthoDB" id="9807125at2"/>
<evidence type="ECO:0000256" key="2">
    <source>
        <dbReference type="PROSITE-ProRule" id="PRU00703"/>
    </source>
</evidence>
<organism evidence="4 5">
    <name type="scientific">Dyella psychrodurans</name>
    <dbReference type="NCBI Taxonomy" id="1927960"/>
    <lineage>
        <taxon>Bacteria</taxon>
        <taxon>Pseudomonadati</taxon>
        <taxon>Pseudomonadota</taxon>
        <taxon>Gammaproteobacteria</taxon>
        <taxon>Lysobacterales</taxon>
        <taxon>Rhodanobacteraceae</taxon>
        <taxon>Dyella</taxon>
    </lineage>
</organism>
<name>A0A370X4W9_9GAMM</name>
<proteinExistence type="predicted"/>
<dbReference type="SUPFAM" id="SSF54631">
    <property type="entry name" value="CBS-domain pair"/>
    <property type="match status" value="1"/>
</dbReference>
<protein>
    <submittedName>
        <fullName evidence="4">CBS domain-containing protein</fullName>
    </submittedName>
</protein>
<feature type="domain" description="CBS" evidence="3">
    <location>
        <begin position="9"/>
        <end position="67"/>
    </location>
</feature>
<evidence type="ECO:0000259" key="3">
    <source>
        <dbReference type="PROSITE" id="PS51371"/>
    </source>
</evidence>
<dbReference type="EMBL" id="QRBF01000004">
    <property type="protein sequence ID" value="RDS83438.1"/>
    <property type="molecule type" value="Genomic_DNA"/>
</dbReference>
<evidence type="ECO:0000256" key="1">
    <source>
        <dbReference type="ARBA" id="ARBA00023122"/>
    </source>
</evidence>
<reference evidence="4 5" key="1">
    <citation type="submission" date="2018-07" db="EMBL/GenBank/DDBJ databases">
        <title>Dyella monticola sp. nov. and Dyella psychrodurans sp. nov. isolated from monsoon evergreen broad-leaved forest soil of Dinghu Mountain, China.</title>
        <authorList>
            <person name="Gao Z."/>
            <person name="Qiu L."/>
        </authorList>
    </citation>
    <scope>NUCLEOTIDE SEQUENCE [LARGE SCALE GENOMIC DNA]</scope>
    <source>
        <strain evidence="4 5">4MSK11</strain>
    </source>
</reference>
<sequence>MRQVKHLLETKGHDIFAVAPEAPVLEAIKHMAERRVGALLVMRGEQLVGIVSERDYARKVILQGRSSAQTAVSEIMSSPALTVTPDTDVFDCMRLCTDSRIRHLPVLQGNRVLGVISIGDLVKEVISAQAEQIDQLQRYITS</sequence>
<gene>
    <name evidence="4" type="ORF">DWU99_13000</name>
</gene>
<dbReference type="Proteomes" id="UP000255334">
    <property type="component" value="Unassembled WGS sequence"/>
</dbReference>
<dbReference type="Pfam" id="PF00571">
    <property type="entry name" value="CBS"/>
    <property type="match status" value="2"/>
</dbReference>
<keyword evidence="5" id="KW-1185">Reference proteome</keyword>
<dbReference type="RefSeq" id="WP_115478477.1">
    <property type="nucleotide sequence ID" value="NZ_QRBF01000004.1"/>
</dbReference>
<dbReference type="PROSITE" id="PS51371">
    <property type="entry name" value="CBS"/>
    <property type="match status" value="2"/>
</dbReference>
<evidence type="ECO:0000313" key="5">
    <source>
        <dbReference type="Proteomes" id="UP000255334"/>
    </source>
</evidence>
<evidence type="ECO:0000313" key="4">
    <source>
        <dbReference type="EMBL" id="RDS83438.1"/>
    </source>
</evidence>
<dbReference type="PANTHER" id="PTHR43080:SF2">
    <property type="entry name" value="CBS DOMAIN-CONTAINING PROTEIN"/>
    <property type="match status" value="1"/>
</dbReference>
<dbReference type="CDD" id="cd04623">
    <property type="entry name" value="CBS_pair_bac_euk"/>
    <property type="match status" value="1"/>
</dbReference>
<keyword evidence="1 2" id="KW-0129">CBS domain</keyword>
<dbReference type="Gene3D" id="3.10.580.10">
    <property type="entry name" value="CBS-domain"/>
    <property type="match status" value="1"/>
</dbReference>
<accession>A0A370X4W9</accession>
<dbReference type="InterPro" id="IPR000644">
    <property type="entry name" value="CBS_dom"/>
</dbReference>
<dbReference type="SMART" id="SM00116">
    <property type="entry name" value="CBS"/>
    <property type="match status" value="2"/>
</dbReference>
<comment type="caution">
    <text evidence="4">The sequence shown here is derived from an EMBL/GenBank/DDBJ whole genome shotgun (WGS) entry which is preliminary data.</text>
</comment>
<dbReference type="InterPro" id="IPR051257">
    <property type="entry name" value="Diverse_CBS-Domain"/>
</dbReference>
<dbReference type="PANTHER" id="PTHR43080">
    <property type="entry name" value="CBS DOMAIN-CONTAINING PROTEIN CBSX3, MITOCHONDRIAL"/>
    <property type="match status" value="1"/>
</dbReference>
<feature type="domain" description="CBS" evidence="3">
    <location>
        <begin position="76"/>
        <end position="131"/>
    </location>
</feature>
<dbReference type="InterPro" id="IPR044725">
    <property type="entry name" value="CBSX3_CBS_dom"/>
</dbReference>
<dbReference type="InterPro" id="IPR046342">
    <property type="entry name" value="CBS_dom_sf"/>
</dbReference>